<sequence length="80" mass="9206">MYMAIWTSLFHVAANDKQPLHAKCPLGKDSWCLYQVVKAKGVPYKHKGPGIPIEILRKIKPSYERLTDRKMLQKCLHGKT</sequence>
<evidence type="ECO:0000313" key="1">
    <source>
        <dbReference type="EMBL" id="KAJ4449224.1"/>
    </source>
</evidence>
<proteinExistence type="predicted"/>
<protein>
    <submittedName>
        <fullName evidence="1">Uncharacterized protein</fullName>
    </submittedName>
</protein>
<keyword evidence="2" id="KW-1185">Reference proteome</keyword>
<organism evidence="1 2">
    <name type="scientific">Periplaneta americana</name>
    <name type="common">American cockroach</name>
    <name type="synonym">Blatta americana</name>
    <dbReference type="NCBI Taxonomy" id="6978"/>
    <lineage>
        <taxon>Eukaryota</taxon>
        <taxon>Metazoa</taxon>
        <taxon>Ecdysozoa</taxon>
        <taxon>Arthropoda</taxon>
        <taxon>Hexapoda</taxon>
        <taxon>Insecta</taxon>
        <taxon>Pterygota</taxon>
        <taxon>Neoptera</taxon>
        <taxon>Polyneoptera</taxon>
        <taxon>Dictyoptera</taxon>
        <taxon>Blattodea</taxon>
        <taxon>Blattoidea</taxon>
        <taxon>Blattidae</taxon>
        <taxon>Blattinae</taxon>
        <taxon>Periplaneta</taxon>
    </lineage>
</organism>
<comment type="caution">
    <text evidence="1">The sequence shown here is derived from an EMBL/GenBank/DDBJ whole genome shotgun (WGS) entry which is preliminary data.</text>
</comment>
<dbReference type="Proteomes" id="UP001148838">
    <property type="component" value="Unassembled WGS sequence"/>
</dbReference>
<accession>A0ABQ8TUI3</accession>
<name>A0ABQ8TUI3_PERAM</name>
<dbReference type="EMBL" id="JAJSOF020000003">
    <property type="protein sequence ID" value="KAJ4449224.1"/>
    <property type="molecule type" value="Genomic_DNA"/>
</dbReference>
<gene>
    <name evidence="1" type="ORF">ANN_00621</name>
</gene>
<reference evidence="1 2" key="1">
    <citation type="journal article" date="2022" name="Allergy">
        <title>Genome assembly and annotation of Periplaneta americana reveal a comprehensive cockroach allergen profile.</title>
        <authorList>
            <person name="Wang L."/>
            <person name="Xiong Q."/>
            <person name="Saelim N."/>
            <person name="Wang L."/>
            <person name="Nong W."/>
            <person name="Wan A.T."/>
            <person name="Shi M."/>
            <person name="Liu X."/>
            <person name="Cao Q."/>
            <person name="Hui J.H.L."/>
            <person name="Sookrung N."/>
            <person name="Leung T.F."/>
            <person name="Tungtrongchitr A."/>
            <person name="Tsui S.K.W."/>
        </authorList>
    </citation>
    <scope>NUCLEOTIDE SEQUENCE [LARGE SCALE GENOMIC DNA]</scope>
    <source>
        <strain evidence="1">PWHHKU_190912</strain>
    </source>
</reference>
<evidence type="ECO:0000313" key="2">
    <source>
        <dbReference type="Proteomes" id="UP001148838"/>
    </source>
</evidence>